<name>A0ABV2SEZ6_9GAMM</name>
<sequence length="429" mass="47377">MIQRLLITTLLTCLATSVTASAAPSNRPTGTVNVLHWWTSPSEAAAMDILKDHYAKSRFTWTDQAIVGGGGGRAMTVLKSQVISGNPPHAAQISGQGIQDWASLGLLAHIDGTVNRNQWTSVLPEFVSETIQFQGRYYGVPVGIHRSNWLWINPKAFETTGLAIPSSWDDLIAIAPRLRRAGFIPLTHGGEAWQQAAIFESVVLSEGGADFYRQALVDHDHKALTSPTMIKVFRKLKQIASLTPDNRTRMSWDRATQEIINNQAAVMLMGDWALGEFKMNGQVEGEDFYCQPAFGTDKKFIYNIDSFVMFNLRRFRDRQAQHGLTHQLMDKETQIAFNEKKGSIPVRMDAAEYLQGCQQQSLEDLQASIKANTLVPSIIHGMATRESLQIPAINFVSSYMSDPVVTPEQAVKSLSAALLSPSNSLSNSL</sequence>
<feature type="chain" id="PRO_5046239436" description="Probable sugar-binding periplasmic protein" evidence="7">
    <location>
        <begin position="23"/>
        <end position="429"/>
    </location>
</feature>
<proteinExistence type="inferred from homology"/>
<evidence type="ECO:0000313" key="8">
    <source>
        <dbReference type="EMBL" id="MET4755959.1"/>
    </source>
</evidence>
<dbReference type="PANTHER" id="PTHR43649">
    <property type="entry name" value="ARABINOSE-BINDING PROTEIN-RELATED"/>
    <property type="match status" value="1"/>
</dbReference>
<evidence type="ECO:0000256" key="1">
    <source>
        <dbReference type="ARBA" id="ARBA00004418"/>
    </source>
</evidence>
<keyword evidence="9" id="KW-1185">Reference proteome</keyword>
<comment type="caution">
    <text evidence="8">The sequence shown here is derived from an EMBL/GenBank/DDBJ whole genome shotgun (WGS) entry which is preliminary data.</text>
</comment>
<comment type="function">
    <text evidence="5">Part of a binding-protein-dependent transport system for a sugar.</text>
</comment>
<dbReference type="EMBL" id="JBEWTB010000002">
    <property type="protein sequence ID" value="MET4755959.1"/>
    <property type="molecule type" value="Genomic_DNA"/>
</dbReference>
<dbReference type="PANTHER" id="PTHR43649:SF28">
    <property type="entry name" value="BINDING PROTEIN COMPONENT OF ABC SUGAR TRANSPORTER-RELATED"/>
    <property type="match status" value="1"/>
</dbReference>
<dbReference type="SUPFAM" id="SSF53850">
    <property type="entry name" value="Periplasmic binding protein-like II"/>
    <property type="match status" value="1"/>
</dbReference>
<reference evidence="8 9" key="1">
    <citation type="submission" date="2024-06" db="EMBL/GenBank/DDBJ databases">
        <title>Genomic Encyclopedia of Type Strains, Phase V (KMG-V): Genome sequencing to study the core and pangenomes of soil and plant-associated prokaryotes.</title>
        <authorList>
            <person name="Whitman W."/>
        </authorList>
    </citation>
    <scope>NUCLEOTIDE SEQUENCE [LARGE SCALE GENOMIC DNA]</scope>
    <source>
        <strain evidence="8 9">NE40</strain>
    </source>
</reference>
<evidence type="ECO:0000256" key="3">
    <source>
        <dbReference type="ARBA" id="ARBA00022448"/>
    </source>
</evidence>
<protein>
    <recommendedName>
        <fullName evidence="6">Probable sugar-binding periplasmic protein</fullName>
    </recommendedName>
</protein>
<feature type="signal peptide" evidence="7">
    <location>
        <begin position="1"/>
        <end position="22"/>
    </location>
</feature>
<dbReference type="Proteomes" id="UP001549366">
    <property type="component" value="Unassembled WGS sequence"/>
</dbReference>
<dbReference type="InterPro" id="IPR006059">
    <property type="entry name" value="SBP"/>
</dbReference>
<keyword evidence="4 7" id="KW-0732">Signal</keyword>
<keyword evidence="3" id="KW-0813">Transport</keyword>
<dbReference type="InterPro" id="IPR050490">
    <property type="entry name" value="Bact_solute-bd_prot1"/>
</dbReference>
<dbReference type="Gene3D" id="3.40.190.10">
    <property type="entry name" value="Periplasmic binding protein-like II"/>
    <property type="match status" value="2"/>
</dbReference>
<organism evidence="8 9">
    <name type="scientific">Endozoicomonas lisbonensis</name>
    <dbReference type="NCBI Taxonomy" id="3120522"/>
    <lineage>
        <taxon>Bacteria</taxon>
        <taxon>Pseudomonadati</taxon>
        <taxon>Pseudomonadota</taxon>
        <taxon>Gammaproteobacteria</taxon>
        <taxon>Oceanospirillales</taxon>
        <taxon>Endozoicomonadaceae</taxon>
        <taxon>Endozoicomonas</taxon>
    </lineage>
</organism>
<accession>A0ABV2SEZ6</accession>
<dbReference type="RefSeq" id="WP_354010330.1">
    <property type="nucleotide sequence ID" value="NZ_JBEWTA010000001.1"/>
</dbReference>
<evidence type="ECO:0000313" key="9">
    <source>
        <dbReference type="Proteomes" id="UP001549366"/>
    </source>
</evidence>
<evidence type="ECO:0000256" key="2">
    <source>
        <dbReference type="ARBA" id="ARBA00008520"/>
    </source>
</evidence>
<evidence type="ECO:0000256" key="7">
    <source>
        <dbReference type="SAM" id="SignalP"/>
    </source>
</evidence>
<comment type="subcellular location">
    <subcellularLocation>
        <location evidence="1">Periplasm</location>
    </subcellularLocation>
</comment>
<evidence type="ECO:0000256" key="6">
    <source>
        <dbReference type="ARBA" id="ARBA00049753"/>
    </source>
</evidence>
<evidence type="ECO:0000256" key="4">
    <source>
        <dbReference type="ARBA" id="ARBA00022729"/>
    </source>
</evidence>
<comment type="similarity">
    <text evidence="2">Belongs to the bacterial solute-binding protein 1 family.</text>
</comment>
<gene>
    <name evidence="8" type="ORF">V5J35_001151</name>
</gene>
<dbReference type="Pfam" id="PF01547">
    <property type="entry name" value="SBP_bac_1"/>
    <property type="match status" value="1"/>
</dbReference>
<evidence type="ECO:0000256" key="5">
    <source>
        <dbReference type="ARBA" id="ARBA00049629"/>
    </source>
</evidence>